<evidence type="ECO:0000256" key="7">
    <source>
        <dbReference type="ARBA" id="ARBA00023125"/>
    </source>
</evidence>
<dbReference type="InterPro" id="IPR006172">
    <property type="entry name" value="DNA-dir_DNA_pol_B"/>
</dbReference>
<dbReference type="GO" id="GO:0000166">
    <property type="term" value="F:nucleotide binding"/>
    <property type="evidence" value="ECO:0007669"/>
    <property type="project" value="InterPro"/>
</dbReference>
<evidence type="ECO:0000313" key="10">
    <source>
        <dbReference type="EMBL" id="CAJ1375707.1"/>
    </source>
</evidence>
<keyword evidence="5" id="KW-0235">DNA replication</keyword>
<dbReference type="PRINTS" id="PR00106">
    <property type="entry name" value="DNAPOLB"/>
</dbReference>
<comment type="catalytic activity">
    <reaction evidence="8">
        <text>DNA(n) + a 2'-deoxyribonucleoside 5'-triphosphate = DNA(n+1) + diphosphate</text>
        <dbReference type="Rhea" id="RHEA:22508"/>
        <dbReference type="Rhea" id="RHEA-COMP:17339"/>
        <dbReference type="Rhea" id="RHEA-COMP:17340"/>
        <dbReference type="ChEBI" id="CHEBI:33019"/>
        <dbReference type="ChEBI" id="CHEBI:61560"/>
        <dbReference type="ChEBI" id="CHEBI:173112"/>
        <dbReference type="EC" id="2.7.7.7"/>
    </reaction>
</comment>
<protein>
    <recommendedName>
        <fullName evidence="2">DNA-directed DNA polymerase</fullName>
        <ecNumber evidence="2">2.7.7.7</ecNumber>
    </recommendedName>
</protein>
<dbReference type="EC" id="2.7.7.7" evidence="2"/>
<keyword evidence="7" id="KW-0238">DNA-binding</keyword>
<dbReference type="EMBL" id="CAUJNA010000336">
    <property type="protein sequence ID" value="CAJ1375707.1"/>
    <property type="molecule type" value="Genomic_DNA"/>
</dbReference>
<evidence type="ECO:0000256" key="3">
    <source>
        <dbReference type="ARBA" id="ARBA00022679"/>
    </source>
</evidence>
<keyword evidence="4" id="KW-0548">Nucleotidyltransferase</keyword>
<organism evidence="10 11">
    <name type="scientific">Effrenium voratum</name>
    <dbReference type="NCBI Taxonomy" id="2562239"/>
    <lineage>
        <taxon>Eukaryota</taxon>
        <taxon>Sar</taxon>
        <taxon>Alveolata</taxon>
        <taxon>Dinophyceae</taxon>
        <taxon>Suessiales</taxon>
        <taxon>Symbiodiniaceae</taxon>
        <taxon>Effrenium</taxon>
    </lineage>
</organism>
<evidence type="ECO:0000313" key="11">
    <source>
        <dbReference type="Proteomes" id="UP001178507"/>
    </source>
</evidence>
<name>A0AA36MQM8_9DINO</name>
<evidence type="ECO:0000256" key="2">
    <source>
        <dbReference type="ARBA" id="ARBA00012417"/>
    </source>
</evidence>
<comment type="similarity">
    <text evidence="1">Belongs to the DNA polymerase type-B family.</text>
</comment>
<keyword evidence="11" id="KW-1185">Reference proteome</keyword>
<dbReference type="Pfam" id="PF03175">
    <property type="entry name" value="DNA_pol_B_2"/>
    <property type="match status" value="1"/>
</dbReference>
<dbReference type="SUPFAM" id="SSF56672">
    <property type="entry name" value="DNA/RNA polymerases"/>
    <property type="match status" value="1"/>
</dbReference>
<proteinExistence type="inferred from homology"/>
<keyword evidence="6" id="KW-0239">DNA-directed DNA polymerase</keyword>
<sequence>MTGAENESEEEEDEPLENVRWVREGTDPEALRYQYEEKLRMIGDYKRMAFSVLVKSGERCLSFRLGPLQFLDSANFVKESLDTMIETRKKKSKKSMEETFPVVAARHPELQGVSAERTEPVWEQEAYDSALKNEKCCDATYESLKLTRDLMRWTTFKQFHDCYLHMDCLALLDMLSALRSEFFGFFHLDLVQYVTLPGASWHALLRSLKQPISLPETAEVYSTLRKGIMGGLSAVMQPYARANHKEIPTFQPSKWPSYLFYFDVNSMYPACMCEPMPTGRAVPVTLPEDPSSRLVWLHNLLDKGSDPQSCTLLVLDFDFPEDLHDGLDFAPPCRMRVCREDLGPYNKRLAPERLPKTRKLVPYLGMHEREAVDSERLRFMRNELGARVWRLHEAITFMCSPILQPFMEKIYEKRSVLKTEGHADGEQTLKLVMNSIYGKTVQDCSRFKNTSVYTNVNAFQKAQANPRMVDYDFFVSDDTFLGYVHTIGRKPKLLNSPIQIGWRTLELARLMLMRYYYSAFKPCFPLSRALGTDTDSLILQIWCRPGEDPRQILAQANLHLPHAKFDLLGDCKDVAEYLGKFDSEERQELLRLQKRLGAFGDESFPGVMLEWVGLCAKQYSKVVFHSKNSQLKEDHRCKGVPLRHMKASHELYLKVQQDGLGNEVSFPTLTSAGHKIFLEWKRKKALCPLNDKVYQLSNRYCRPHGHCRNLYWPLLYRLDDRMSLVQNILSFLAEPPAQHAEWGSPIRKIMNDQRWMLSRKRARSCQDA</sequence>
<gene>
    <name evidence="10" type="ORF">EVOR1521_LOCUS4931</name>
</gene>
<comment type="caution">
    <text evidence="10">The sequence shown here is derived from an EMBL/GenBank/DDBJ whole genome shotgun (WGS) entry which is preliminary data.</text>
</comment>
<dbReference type="InterPro" id="IPR043502">
    <property type="entry name" value="DNA/RNA_pol_sf"/>
</dbReference>
<dbReference type="AlphaFoldDB" id="A0AA36MQM8"/>
<dbReference type="Proteomes" id="UP001178507">
    <property type="component" value="Unassembled WGS sequence"/>
</dbReference>
<accession>A0AA36MQM8</accession>
<dbReference type="GO" id="GO:0006260">
    <property type="term" value="P:DNA replication"/>
    <property type="evidence" value="ECO:0007669"/>
    <property type="project" value="UniProtKB-KW"/>
</dbReference>
<feature type="domain" description="DNA-directed DNA polymerase family B mitochondria/virus" evidence="9">
    <location>
        <begin position="162"/>
        <end position="281"/>
    </location>
</feature>
<evidence type="ECO:0000256" key="8">
    <source>
        <dbReference type="ARBA" id="ARBA00049244"/>
    </source>
</evidence>
<keyword evidence="3" id="KW-0808">Transferase</keyword>
<dbReference type="GO" id="GO:0003887">
    <property type="term" value="F:DNA-directed DNA polymerase activity"/>
    <property type="evidence" value="ECO:0007669"/>
    <property type="project" value="UniProtKB-KW"/>
</dbReference>
<evidence type="ECO:0000259" key="9">
    <source>
        <dbReference type="Pfam" id="PF03175"/>
    </source>
</evidence>
<dbReference type="InterPro" id="IPR004868">
    <property type="entry name" value="DNA-dir_DNA_pol_B_mt/vir"/>
</dbReference>
<evidence type="ECO:0000256" key="1">
    <source>
        <dbReference type="ARBA" id="ARBA00005755"/>
    </source>
</evidence>
<evidence type="ECO:0000256" key="5">
    <source>
        <dbReference type="ARBA" id="ARBA00022705"/>
    </source>
</evidence>
<reference evidence="10" key="1">
    <citation type="submission" date="2023-08" db="EMBL/GenBank/DDBJ databases">
        <authorList>
            <person name="Chen Y."/>
            <person name="Shah S."/>
            <person name="Dougan E. K."/>
            <person name="Thang M."/>
            <person name="Chan C."/>
        </authorList>
    </citation>
    <scope>NUCLEOTIDE SEQUENCE</scope>
</reference>
<evidence type="ECO:0000256" key="6">
    <source>
        <dbReference type="ARBA" id="ARBA00022932"/>
    </source>
</evidence>
<evidence type="ECO:0000256" key="4">
    <source>
        <dbReference type="ARBA" id="ARBA00022695"/>
    </source>
</evidence>
<dbReference type="GO" id="GO:0003677">
    <property type="term" value="F:DNA binding"/>
    <property type="evidence" value="ECO:0007669"/>
    <property type="project" value="UniProtKB-KW"/>
</dbReference>